<evidence type="ECO:0008006" key="15">
    <source>
        <dbReference type="Google" id="ProtNLM"/>
    </source>
</evidence>
<feature type="active site" description="Proton donor; for dehydratase activity" evidence="8">
    <location>
        <position position="1160"/>
    </location>
</feature>
<feature type="region of interest" description="Disordered" evidence="9">
    <location>
        <begin position="2485"/>
        <end position="2547"/>
    </location>
</feature>
<dbReference type="Gene3D" id="3.30.300.30">
    <property type="match status" value="1"/>
</dbReference>
<dbReference type="Gene3D" id="3.40.50.720">
    <property type="entry name" value="NAD(P)-binding Rossmann-like Domain"/>
    <property type="match status" value="1"/>
</dbReference>
<keyword evidence="1" id="KW-0596">Phosphopantetheine</keyword>
<dbReference type="Pfam" id="PF00109">
    <property type="entry name" value="ketoacyl-synt"/>
    <property type="match status" value="1"/>
</dbReference>
<dbReference type="Pfam" id="PF00698">
    <property type="entry name" value="Acyl_transf_1"/>
    <property type="match status" value="1"/>
</dbReference>
<dbReference type="InterPro" id="IPR023213">
    <property type="entry name" value="CAT-like_dom_sf"/>
</dbReference>
<dbReference type="Gene3D" id="3.30.559.30">
    <property type="entry name" value="Nonribosomal peptide synthetase, condensation domain"/>
    <property type="match status" value="1"/>
</dbReference>
<keyword evidence="4" id="KW-0808">Transferase</keyword>
<dbReference type="CDD" id="cd19532">
    <property type="entry name" value="C_PKS-NRPS"/>
    <property type="match status" value="1"/>
</dbReference>
<dbReference type="GO" id="GO:0006633">
    <property type="term" value="P:fatty acid biosynthetic process"/>
    <property type="evidence" value="ECO:0007669"/>
    <property type="project" value="TreeGrafter"/>
</dbReference>
<dbReference type="InterPro" id="IPR049551">
    <property type="entry name" value="PKS_DH_C"/>
</dbReference>
<evidence type="ECO:0000256" key="2">
    <source>
        <dbReference type="ARBA" id="ARBA00022553"/>
    </source>
</evidence>
<evidence type="ECO:0000259" key="11">
    <source>
        <dbReference type="PROSITE" id="PS52004"/>
    </source>
</evidence>
<evidence type="ECO:0000256" key="7">
    <source>
        <dbReference type="ARBA" id="ARBA00029443"/>
    </source>
</evidence>
<dbReference type="PROSITE" id="PS52004">
    <property type="entry name" value="KS3_2"/>
    <property type="match status" value="1"/>
</dbReference>
<dbReference type="Gene3D" id="3.40.47.10">
    <property type="match status" value="1"/>
</dbReference>
<evidence type="ECO:0000256" key="3">
    <source>
        <dbReference type="ARBA" id="ARBA00022598"/>
    </source>
</evidence>
<dbReference type="SMART" id="SM00826">
    <property type="entry name" value="PKS_DH"/>
    <property type="match status" value="1"/>
</dbReference>
<dbReference type="Pfam" id="PF16197">
    <property type="entry name" value="KAsynt_C_assoc"/>
    <property type="match status" value="1"/>
</dbReference>
<dbReference type="Pfam" id="PF14765">
    <property type="entry name" value="PS-DH"/>
    <property type="match status" value="1"/>
</dbReference>
<dbReference type="InterPro" id="IPR014030">
    <property type="entry name" value="Ketoacyl_synth_N"/>
</dbReference>
<protein>
    <recommendedName>
        <fullName evidence="15">Carrier domain-containing protein</fullName>
    </recommendedName>
</protein>
<feature type="region of interest" description="C-terminal hotdog fold" evidence="8">
    <location>
        <begin position="1099"/>
        <end position="1257"/>
    </location>
</feature>
<evidence type="ECO:0000256" key="8">
    <source>
        <dbReference type="PROSITE-ProRule" id="PRU01363"/>
    </source>
</evidence>
<dbReference type="InterPro" id="IPR020841">
    <property type="entry name" value="PKS_Beta-ketoAc_synthase_dom"/>
</dbReference>
<dbReference type="InterPro" id="IPR016039">
    <property type="entry name" value="Thiolase-like"/>
</dbReference>
<organism evidence="13 14">
    <name type="scientific">Aspergillus calidoustus</name>
    <dbReference type="NCBI Taxonomy" id="454130"/>
    <lineage>
        <taxon>Eukaryota</taxon>
        <taxon>Fungi</taxon>
        <taxon>Dikarya</taxon>
        <taxon>Ascomycota</taxon>
        <taxon>Pezizomycotina</taxon>
        <taxon>Eurotiomycetes</taxon>
        <taxon>Eurotiomycetidae</taxon>
        <taxon>Eurotiales</taxon>
        <taxon>Aspergillaceae</taxon>
        <taxon>Aspergillus</taxon>
        <taxon>Aspergillus subgen. Nidulantes</taxon>
    </lineage>
</organism>
<keyword evidence="3" id="KW-0436">Ligase</keyword>
<dbReference type="SUPFAM" id="SSF47336">
    <property type="entry name" value="ACP-like"/>
    <property type="match status" value="2"/>
</dbReference>
<dbReference type="SMART" id="SM00822">
    <property type="entry name" value="PKS_KR"/>
    <property type="match status" value="1"/>
</dbReference>
<dbReference type="OrthoDB" id="329835at2759"/>
<evidence type="ECO:0000259" key="12">
    <source>
        <dbReference type="PROSITE" id="PS52019"/>
    </source>
</evidence>
<evidence type="ECO:0000256" key="5">
    <source>
        <dbReference type="ARBA" id="ARBA00022737"/>
    </source>
</evidence>
<dbReference type="InterPro" id="IPR006162">
    <property type="entry name" value="Ppantetheine_attach_site"/>
</dbReference>
<dbReference type="Pfam" id="PF08659">
    <property type="entry name" value="KR"/>
    <property type="match status" value="1"/>
</dbReference>
<accession>A0A0U5GPV5</accession>
<dbReference type="OMA" id="ETDVHHA"/>
<feature type="domain" description="Ketosynthase family 3 (KS3)" evidence="11">
    <location>
        <begin position="2"/>
        <end position="433"/>
    </location>
</feature>
<dbReference type="STRING" id="454130.A0A0U5GPV5"/>
<evidence type="ECO:0000256" key="6">
    <source>
        <dbReference type="ARBA" id="ARBA00023268"/>
    </source>
</evidence>
<dbReference type="Pfam" id="PF00550">
    <property type="entry name" value="PP-binding"/>
    <property type="match status" value="2"/>
</dbReference>
<evidence type="ECO:0000256" key="1">
    <source>
        <dbReference type="ARBA" id="ARBA00022450"/>
    </source>
</evidence>
<dbReference type="InterPro" id="IPR020806">
    <property type="entry name" value="PKS_PP-bd"/>
</dbReference>
<feature type="domain" description="Carrier" evidence="10">
    <location>
        <begin position="3580"/>
        <end position="3659"/>
    </location>
</feature>
<dbReference type="InterPro" id="IPR042104">
    <property type="entry name" value="PKS_dehydratase_sf"/>
</dbReference>
<dbReference type="PANTHER" id="PTHR43775">
    <property type="entry name" value="FATTY ACID SYNTHASE"/>
    <property type="match status" value="1"/>
</dbReference>
<dbReference type="Gene3D" id="3.40.50.150">
    <property type="entry name" value="Vaccinia Virus protein VP39"/>
    <property type="match status" value="1"/>
</dbReference>
<dbReference type="InterPro" id="IPR020807">
    <property type="entry name" value="PKS_DH"/>
</dbReference>
<feature type="compositionally biased region" description="Polar residues" evidence="9">
    <location>
        <begin position="2521"/>
        <end position="2538"/>
    </location>
</feature>
<proteinExistence type="inferred from homology"/>
<dbReference type="SUPFAM" id="SSF51735">
    <property type="entry name" value="NAD(P)-binding Rossmann-fold domains"/>
    <property type="match status" value="1"/>
</dbReference>
<dbReference type="Proteomes" id="UP000054771">
    <property type="component" value="Unassembled WGS sequence"/>
</dbReference>
<evidence type="ECO:0000256" key="9">
    <source>
        <dbReference type="SAM" id="MobiDB-lite"/>
    </source>
</evidence>
<dbReference type="GO" id="GO:0044550">
    <property type="term" value="P:secondary metabolite biosynthetic process"/>
    <property type="evidence" value="ECO:0007669"/>
    <property type="project" value="UniProtKB-ARBA"/>
</dbReference>
<dbReference type="PROSITE" id="PS00012">
    <property type="entry name" value="PHOSPHOPANTETHEINE"/>
    <property type="match status" value="1"/>
</dbReference>
<dbReference type="InterPro" id="IPR049552">
    <property type="entry name" value="PKS_DH_N"/>
</dbReference>
<dbReference type="InterPro" id="IPR016035">
    <property type="entry name" value="Acyl_Trfase/lysoPLipase"/>
</dbReference>
<dbReference type="InterPro" id="IPR049900">
    <property type="entry name" value="PKS_mFAS_DH"/>
</dbReference>
<dbReference type="Gene3D" id="3.30.559.10">
    <property type="entry name" value="Chloramphenicol acetyltransferase-like domain"/>
    <property type="match status" value="1"/>
</dbReference>
<dbReference type="SUPFAM" id="SSF52777">
    <property type="entry name" value="CoA-dependent acyltransferases"/>
    <property type="match status" value="2"/>
</dbReference>
<evidence type="ECO:0000313" key="14">
    <source>
        <dbReference type="Proteomes" id="UP000054771"/>
    </source>
</evidence>
<evidence type="ECO:0000313" key="13">
    <source>
        <dbReference type="EMBL" id="CEN60715.1"/>
    </source>
</evidence>
<dbReference type="GO" id="GO:0016874">
    <property type="term" value="F:ligase activity"/>
    <property type="evidence" value="ECO:0007669"/>
    <property type="project" value="UniProtKB-KW"/>
</dbReference>
<feature type="region of interest" description="N-terminal hotdog fold" evidence="8">
    <location>
        <begin position="947"/>
        <end position="1084"/>
    </location>
</feature>
<dbReference type="InterPro" id="IPR057326">
    <property type="entry name" value="KR_dom"/>
</dbReference>
<keyword evidence="14" id="KW-1185">Reference proteome</keyword>
<dbReference type="CDD" id="cd05930">
    <property type="entry name" value="A_NRPS"/>
    <property type="match status" value="1"/>
</dbReference>
<dbReference type="SUPFAM" id="SSF56801">
    <property type="entry name" value="Acetyl-CoA synthetase-like"/>
    <property type="match status" value="1"/>
</dbReference>
<dbReference type="CDD" id="cd00833">
    <property type="entry name" value="PKS"/>
    <property type="match status" value="1"/>
</dbReference>
<dbReference type="InterPro" id="IPR001242">
    <property type="entry name" value="Condensation_dom"/>
</dbReference>
<sequence length="3663" mass="397348">MYEPIAIVGTACRFPGSASTPSKLWELLKAPRDVLKSFAQDRLGTEGYYNANGDMRGRSNVLHKSYLLEEDTRHFDNAFFHINPKDAAEMDPQQRMLLETVYEAFEAAGLSLEAVDNSQTSVHVGVMTDDYQCIQSRDPDTLGGHAATGVSRSILANRISYAFNLQGASLALDTACSSSLVALHMAVQGLQRGEATQAVVAGTNLLMDSTWYIMASSMHMISTESRCRMWDRDASGYARGEGVAAVVLKTLSQAIADNDRIECIIRGTGVNSDGQGDGRGITIPSPAAQTALIQSTYRAAGLDPVADRCQYFECHGTGTQAGDPAEAQAIRDAFRSEKDLPVLYCGSIKSVIGHLEGCAGLAGVIKASLAIQNKTIPPNMHFNNLSLKVAPFYEGLQVPTTLIPWPDTGNGPRRASVNSFGFGGTNAHAILESYEPSNTEEQQATSGISECEEAEQTLVGPFVFSARSQASLVSWLQQLVNYLRANESVDLETLSSTLHSRRSVFRYRTAIPTAVDRDDLVEKLTDQINMLTTASDGSPSSVAGGATGEGVSILGVFTGQGAQAAQMGYALFKHCPSFRDSILECERLLASIPDPPTWSLSAELSAPPGESHVSEARFSQPLCTAIQIALVDLLRLCGVRFRSVVGHSSGEIGAAYAAGLLTRRDAMGISYYRGCVSKLAQGANGQAGSMMAVSMSRDAATALCAEQQFQGRVTVAASNSPSSVTLSGDRDAIAEMKRVLDGRQVQARVLQVDTAYHSHHMRACAEPYLQRLKDLGVTVQTPPADQECRWYSSVWLDTDILEAPLEMGLDGEYWAQNLVQPVLFSEAVTSSVQGNGGSFSTAIEVGPHGALKGPVTQTLKQASMPYTSCLSRGQNAMETFSDALTALWTLAPTSVQLSGWRTARGHDRSKPPVPLSDLPPYAWDHTQPHWRESRVSRSYRLNPQPTHDLLGRLWQDTGSEHMWRNTLRLEEMPWLRGHVFQSQILFPATGYISLAVDATKVFAKSHGHAVRLIEVRDMTIPTALPVNEGDEVEIIFTIRARGSVDPRSSTIEAEFTCHSYARSDQHVEADKNCQGQLTIHLGDPAATDLPPTSISKIELTPYNVDRFYQAASEIGFAYSGPFRGLEALNKCWGHAKGVAVWDEEDPDMQIACTLHPAVTDVAFQTGLSTILSMAERSMHSPYLPVGIKRAIIDPNQAFGAGSQVSIEAYLTSPTVGLGPRIETDISVKSTGGGSTGEVCEIQLEGVAFKALSEQLPSEDRNMYAKTVWGHDAAHGLSLPPAAVVVEKSASSYAAEDYERVALFYLRRLSDSVTPQDMHSSQPHHQRLIRCINAITANIRADTNRGFFKGEWLPDTPETISELVSRSPTDPDMVALLASADRTQSLMNGRFSGQEPNFSVYQGLSTRGTGCSQAIAQLVAQISHTFPRTNILHLCGDAGAGTVSTVTGILDAVGDAYAAYTCVNPSQDVVDQLKSSEKLAPALDTGRFSFDVFNPEDEDAVPAGKKRELYDVIIVTDLCRARKDLPQSIRTLRSLLRPGGFLISMELTGVSLVPMAMLGGVEGWWENGDTASCPAIKTGELDNLLSNNGFFGIDSIFHDQPSQATHGYSVLAAQAMDDRLVILRSPLTALHTIPPAKVLIIGGETSGVSSIIRQGRNFFRTWASEIQLYSRFDTVDVARIPEGCSVINLQDLDKPLFSTPPSVNELKNLQEVLGRARNILWVTSGRLVKDPYANIMAGIGRALNHEHVDLTLQFLDFDDGEPVHGQTVLVQFLRLVFSISSPSVTEGLLWVQEPELVVKNGQMVTPRVLLDTETNEVFNADRRKVVKSVGSSDPIEIVDAGSSEARIARSTTPNVPEGHLPLQVELSVALHVDGEAPQYLSYGQMDGGRPAFALCEAESSVVGVPGNLDFEAHLGEGCDAATLVKVATLLIASSIVCRTSPSGATLVCGASKVLATAISTLAAEAGRRVVFVTVTSEKGSPEQLDSLQEIQVHPQSSIRTVARLLPRDANALFDLSGDKSAAFIAACLPSGSRAQGLDVSLLSYDAVQKAVNIFAAHHDILSSIPAPTVLSLADISQKRTDKADRLSVVTKWTRETPINAVVRGLDPHTLILPNKTYFLVGMAGELGQSLAYFLVRSGARYIVLSSRNPKDNQHWLQDLRSAGIDIRMVKMDVTDRTQVLETVKHLRQTMPPIGGVTNAALVLEPGVFGNLSAASIAKQMMPKIHGTVHLDEAFADAPPLDFFMCFGSLGTTIGNPGHAIYHAGNAFMLSLVANRKRRGLAGSILNFGMLVDVGYVARADRSEGSNVEEWLRTDGLIALSEADFHHVILQGIAAGRPGSGSHEVIMGVEMFHDKGQATRPRWVGSPRLSHMVRKVSDGNEGGAGDASASGGSHQSRLEAATTVEEAIPPVTELLSQKIKAMIHVSLDSIHLDEPLSRLGIDSINAIEIRKWLWERLQVEIPMVKILGRDPSAAIIRSIASQYLEKRPERVEAQPSTEESPVAANAEEAQPAKAEPTADEQALGQSQGSLDSKISSTPSSWEIVPGSPVSSLSSERVLEFTRSERLSFSQSGLCYIHAFSESRTSLNLTTRWKIDGPLDIERLTQAFQKTIDRHDALRTCFFVAEESSEVQQYLMRTNEFRLTRLQSSLETADADAQRTFDSLKAHEYSIETGETLLVILLQHNAQSHTLVLGIHNLAVDVVSIMMILKEIGAEYQSPSWGQAPTLSYFDYTRQQREDVQNGRLDASIDYWIKHLDPIPDPLPLLPVAKVRARQSNRAYGHHHVTREVSSDFVAAITAIGQSHGDVTPMQFYLAALQVFLRRLLNLDADIVIGVVHAGRDGLSKFRETVGHMATILPIRFKGALDKAFPEVLQDTRTTLVSSLDHAHIPFALIVDKVVRRRPGMSEGNMPLIQVGFDYMANVSLSGPLDADSTIALEDADFTTVYDLVLDIQPSADGKGGHILGITCSDDYYSRSATEFLAEAFVSVLQEIVQQPLSLVRDFKLFSDAQLDNSRTVARSTPPLSHSWPATLVERFAQVAVQFPDSVAIKDGDESITYSQLKDQVELYASILLAADTRSGTSRVAVLCKPSIDLYAVMLAVYWIGAVFVPLDASVPAARRNEMIKACQPRVLVFHPATADEVADKHLHLDTGSKLSLVNITMLARTHRQSSPPPLTVSTDSGADSHILFTSGSTGIPKGIRLHQRGIMNFAAAVTQRYNLGQVRVLQQTSIGFDVGFSQIYTALANGGTLVVAPLEARGDPDRLSRLILDNKVQWTMCTPSEYSLMLTYAADRLRQCTEWRFAGAGGEVLPDRVVDGLRDLGLPHLLLTNWYGPTEVTVITAQDIPLNGRASDDHDNNPLGSTIGRVLPNNAIYIASEADGTLLPLGMPGEICVAGNMVANGYLDPKFNVDKFIENPFATITSAADKYYNTMYKTGDKGIMHQDGSITFLGRTARGSTVIKLRGLRIDLDEVSGAILAAAPEDLAETAVTVRGGESESQPQFLVCHVSFKPGRHIEHQRLVDLVQRLPLPRYMIPATIVVLDRMPLVPNGKLDRELLKTLPLPDAAAAASTSPSGFQGPNGVEKLTETEELLRALWIRIIGAAAANADIGAHSSFLSVGGNSFLLVHLKHSVKREFGVDVPLPQLGMAVDLREMAEVVEKGRGRRD</sequence>
<feature type="active site" description="Proton acceptor; for dehydratase activity" evidence="8">
    <location>
        <position position="978"/>
    </location>
</feature>
<dbReference type="InterPro" id="IPR013968">
    <property type="entry name" value="PKS_KR"/>
</dbReference>
<feature type="region of interest" description="Disordered" evidence="9">
    <location>
        <begin position="2373"/>
        <end position="2398"/>
    </location>
</feature>
<dbReference type="GO" id="GO:0004312">
    <property type="term" value="F:fatty acid synthase activity"/>
    <property type="evidence" value="ECO:0007669"/>
    <property type="project" value="TreeGrafter"/>
</dbReference>
<feature type="domain" description="Carrier" evidence="10">
    <location>
        <begin position="2407"/>
        <end position="2481"/>
    </location>
</feature>
<dbReference type="Gene3D" id="1.10.1200.10">
    <property type="entry name" value="ACP-like"/>
    <property type="match status" value="2"/>
</dbReference>
<dbReference type="InterPro" id="IPR014031">
    <property type="entry name" value="Ketoacyl_synth_C"/>
</dbReference>
<dbReference type="PROSITE" id="PS52019">
    <property type="entry name" value="PKS_MFAS_DH"/>
    <property type="match status" value="1"/>
</dbReference>
<comment type="similarity">
    <text evidence="7">In the C-terminal section; belongs to the NRP synthetase family.</text>
</comment>
<dbReference type="GO" id="GO:0031177">
    <property type="term" value="F:phosphopantetheine binding"/>
    <property type="evidence" value="ECO:0007669"/>
    <property type="project" value="InterPro"/>
</dbReference>
<dbReference type="InterPro" id="IPR036291">
    <property type="entry name" value="NAD(P)-bd_dom_sf"/>
</dbReference>
<dbReference type="SUPFAM" id="SSF53335">
    <property type="entry name" value="S-adenosyl-L-methionine-dependent methyltransferases"/>
    <property type="match status" value="1"/>
</dbReference>
<keyword evidence="6" id="KW-0511">Multifunctional enzyme</keyword>
<dbReference type="Gene3D" id="3.40.50.12780">
    <property type="entry name" value="N-terminal domain of ligase-like"/>
    <property type="match status" value="1"/>
</dbReference>
<reference evidence="14" key="1">
    <citation type="journal article" date="2016" name="Genome Announc.">
        <title>Draft genome sequences of fungus Aspergillus calidoustus.</title>
        <authorList>
            <person name="Horn F."/>
            <person name="Linde J."/>
            <person name="Mattern D.J."/>
            <person name="Walther G."/>
            <person name="Guthke R."/>
            <person name="Scherlach K."/>
            <person name="Martin K."/>
            <person name="Brakhage A.A."/>
            <person name="Petzke L."/>
            <person name="Valiante V."/>
        </authorList>
    </citation>
    <scope>NUCLEOTIDE SEQUENCE [LARGE SCALE GENOMIC DNA]</scope>
    <source>
        <strain evidence="14">SF006504</strain>
    </source>
</reference>
<feature type="compositionally biased region" description="Low complexity" evidence="9">
    <location>
        <begin position="2499"/>
        <end position="2513"/>
    </location>
</feature>
<dbReference type="InterPro" id="IPR020845">
    <property type="entry name" value="AMP-binding_CS"/>
</dbReference>
<dbReference type="InterPro" id="IPR029063">
    <property type="entry name" value="SAM-dependent_MTases_sf"/>
</dbReference>
<evidence type="ECO:0000256" key="4">
    <source>
        <dbReference type="ARBA" id="ARBA00022679"/>
    </source>
</evidence>
<dbReference type="Pfam" id="PF00501">
    <property type="entry name" value="AMP-binding"/>
    <property type="match status" value="1"/>
</dbReference>
<dbReference type="InterPro" id="IPR016036">
    <property type="entry name" value="Malonyl_transacylase_ACP-bd"/>
</dbReference>
<dbReference type="InterPro" id="IPR042099">
    <property type="entry name" value="ANL_N_sf"/>
</dbReference>
<dbReference type="Pfam" id="PF00668">
    <property type="entry name" value="Condensation"/>
    <property type="match status" value="1"/>
</dbReference>
<keyword evidence="2" id="KW-0597">Phosphoprotein</keyword>
<evidence type="ECO:0000259" key="10">
    <source>
        <dbReference type="PROSITE" id="PS50075"/>
    </source>
</evidence>
<dbReference type="InterPro" id="IPR045851">
    <property type="entry name" value="AMP-bd_C_sf"/>
</dbReference>
<dbReference type="InterPro" id="IPR000873">
    <property type="entry name" value="AMP-dep_synth/lig_dom"/>
</dbReference>
<dbReference type="Gene3D" id="3.10.129.110">
    <property type="entry name" value="Polyketide synthase dehydratase"/>
    <property type="match status" value="1"/>
</dbReference>
<dbReference type="EMBL" id="CDMC01000002">
    <property type="protein sequence ID" value="CEN60715.1"/>
    <property type="molecule type" value="Genomic_DNA"/>
</dbReference>
<dbReference type="Pfam" id="PF21089">
    <property type="entry name" value="PKS_DH_N"/>
    <property type="match status" value="1"/>
</dbReference>
<dbReference type="Pfam" id="PF02801">
    <property type="entry name" value="Ketoacyl-synt_C"/>
    <property type="match status" value="1"/>
</dbReference>
<dbReference type="PROSITE" id="PS50075">
    <property type="entry name" value="CARRIER"/>
    <property type="match status" value="2"/>
</dbReference>
<dbReference type="SMART" id="SM00825">
    <property type="entry name" value="PKS_KS"/>
    <property type="match status" value="1"/>
</dbReference>
<dbReference type="InterPro" id="IPR036736">
    <property type="entry name" value="ACP-like_sf"/>
</dbReference>
<gene>
    <name evidence="13" type="ORF">ASPCAL03149</name>
</gene>
<dbReference type="SUPFAM" id="SSF53901">
    <property type="entry name" value="Thiolase-like"/>
    <property type="match status" value="1"/>
</dbReference>
<dbReference type="PANTHER" id="PTHR43775:SF20">
    <property type="entry name" value="HYBRID PKS-NRPS SYNTHETASE APDA"/>
    <property type="match status" value="1"/>
</dbReference>
<dbReference type="SUPFAM" id="SSF52151">
    <property type="entry name" value="FabD/lysophospholipase-like"/>
    <property type="match status" value="1"/>
</dbReference>
<dbReference type="Gene3D" id="3.40.366.10">
    <property type="entry name" value="Malonyl-Coenzyme A Acyl Carrier Protein, domain 2"/>
    <property type="match status" value="1"/>
</dbReference>
<dbReference type="PROSITE" id="PS00455">
    <property type="entry name" value="AMP_BINDING"/>
    <property type="match status" value="1"/>
</dbReference>
<dbReference type="SUPFAM" id="SSF55048">
    <property type="entry name" value="Probable ACP-binding domain of malonyl-CoA ACP transacylase"/>
    <property type="match status" value="1"/>
</dbReference>
<dbReference type="SMART" id="SM00823">
    <property type="entry name" value="PKS_PP"/>
    <property type="match status" value="2"/>
</dbReference>
<dbReference type="InterPro" id="IPR014043">
    <property type="entry name" value="Acyl_transferase_dom"/>
</dbReference>
<dbReference type="InterPro" id="IPR009081">
    <property type="entry name" value="PP-bd_ACP"/>
</dbReference>
<keyword evidence="5" id="KW-0677">Repeat</keyword>
<dbReference type="InterPro" id="IPR001227">
    <property type="entry name" value="Ac_transferase_dom_sf"/>
</dbReference>
<dbReference type="InterPro" id="IPR050091">
    <property type="entry name" value="PKS_NRPS_Biosynth_Enz"/>
</dbReference>
<dbReference type="SMART" id="SM00827">
    <property type="entry name" value="PKS_AT"/>
    <property type="match status" value="1"/>
</dbReference>
<feature type="domain" description="PKS/mFAS DH" evidence="12">
    <location>
        <begin position="947"/>
        <end position="1257"/>
    </location>
</feature>
<dbReference type="InterPro" id="IPR032821">
    <property type="entry name" value="PKS_assoc"/>
</dbReference>
<name>A0A0U5GPV5_ASPCI</name>